<sequence>MKKENSISRRSFLKSSAMAGALGAIGTGSAASVLTSCDGGSKANALKPLKEPGTYYVPELPDLATDGQELKAGVIGCGGRGSGAAFNFLNAANGVTIVALGDTFQERVDELADKLKKDKNIDIPADKRFVGLDAYKQVIDSGVDVVIIATPPVFRPVHFQYATEKGKHSFLEKPICVDPVGYRTIMATAKQADAKNLRVITGTQRHHQRPYVESYKKVMEGMIGEITGGTVYWNQNMLWFRERQKDWNDCEYMIKDWVNWKWLSGDHIVEQHVHNIDVFTWFSGLKPVKAVGFGSRHRRVTGDQYDNFSIDFTMENGIHMHSMCRQIDGCVNNVSEFIQGTKGSWDSSTMEIKDLAGNVIWKYDYEAEKANFKQTDPYTLEHVNWINSIRGNKPLQQASETAVSNMAAIMGRESAYTGAETTWDAMTASPLDYTPKDLNLGKMDMSTFTVPVPGKPLEQKK</sequence>
<evidence type="ECO:0000259" key="3">
    <source>
        <dbReference type="Pfam" id="PF22725"/>
    </source>
</evidence>
<reference evidence="4 5" key="1">
    <citation type="submission" date="2013-04" db="EMBL/GenBank/DDBJ databases">
        <title>The Genome Sequence of Parabacteroides gordonii DSM 23371.</title>
        <authorList>
            <consortium name="The Broad Institute Genomics Platform"/>
            <person name="Earl A."/>
            <person name="Ward D."/>
            <person name="Feldgarden M."/>
            <person name="Gevers D."/>
            <person name="Martens E."/>
            <person name="Sakamoto M."/>
            <person name="Benno Y."/>
            <person name="Suzuki N."/>
            <person name="Matsunaga N."/>
            <person name="Koshihara K."/>
            <person name="Seki M."/>
            <person name="Komiya H."/>
            <person name="Walker B."/>
            <person name="Young S."/>
            <person name="Zeng Q."/>
            <person name="Gargeya S."/>
            <person name="Fitzgerald M."/>
            <person name="Haas B."/>
            <person name="Abouelleil A."/>
            <person name="Allen A.W."/>
            <person name="Alvarado L."/>
            <person name="Arachchi H.M."/>
            <person name="Berlin A.M."/>
            <person name="Chapman S.B."/>
            <person name="Gainer-Dewar J."/>
            <person name="Goldberg J."/>
            <person name="Griggs A."/>
            <person name="Gujja S."/>
            <person name="Hansen M."/>
            <person name="Howarth C."/>
            <person name="Imamovic A."/>
            <person name="Ireland A."/>
            <person name="Larimer J."/>
            <person name="McCowan C."/>
            <person name="Murphy C."/>
            <person name="Pearson M."/>
            <person name="Poon T.W."/>
            <person name="Priest M."/>
            <person name="Roberts A."/>
            <person name="Saif S."/>
            <person name="Shea T."/>
            <person name="Sisk P."/>
            <person name="Sykes S."/>
            <person name="Wortman J."/>
            <person name="Nusbaum C."/>
            <person name="Birren B."/>
        </authorList>
    </citation>
    <scope>NUCLEOTIDE SEQUENCE [LARGE SCALE GENOMIC DNA]</scope>
    <source>
        <strain evidence="4 5">MS-1</strain>
    </source>
</reference>
<accession>A0A0F5JDW2</accession>
<evidence type="ECO:0000313" key="4">
    <source>
        <dbReference type="EMBL" id="KKB55637.1"/>
    </source>
</evidence>
<organism evidence="4 5">
    <name type="scientific">Parabacteroides gordonii MS-1 = DSM 23371</name>
    <dbReference type="NCBI Taxonomy" id="1203610"/>
    <lineage>
        <taxon>Bacteria</taxon>
        <taxon>Pseudomonadati</taxon>
        <taxon>Bacteroidota</taxon>
        <taxon>Bacteroidia</taxon>
        <taxon>Bacteroidales</taxon>
        <taxon>Tannerellaceae</taxon>
        <taxon>Parabacteroides</taxon>
    </lineage>
</organism>
<dbReference type="InterPro" id="IPR055170">
    <property type="entry name" value="GFO_IDH_MocA-like_dom"/>
</dbReference>
<dbReference type="InterPro" id="IPR050463">
    <property type="entry name" value="Gfo/Idh/MocA_oxidrdct_glycsds"/>
</dbReference>
<proteinExistence type="predicted"/>
<evidence type="ECO:0000313" key="5">
    <source>
        <dbReference type="Proteomes" id="UP000033035"/>
    </source>
</evidence>
<dbReference type="NCBIfam" id="TIGR01409">
    <property type="entry name" value="TAT_signal_seq"/>
    <property type="match status" value="1"/>
</dbReference>
<dbReference type="SUPFAM" id="SSF55347">
    <property type="entry name" value="Glyceraldehyde-3-phosphate dehydrogenase-like, C-terminal domain"/>
    <property type="match status" value="1"/>
</dbReference>
<dbReference type="PROSITE" id="PS51318">
    <property type="entry name" value="TAT"/>
    <property type="match status" value="1"/>
</dbReference>
<dbReference type="Gene3D" id="3.30.360.10">
    <property type="entry name" value="Dihydrodipicolinate Reductase, domain 2"/>
    <property type="match status" value="1"/>
</dbReference>
<dbReference type="Pfam" id="PF22725">
    <property type="entry name" value="GFO_IDH_MocA_C3"/>
    <property type="match status" value="1"/>
</dbReference>
<dbReference type="HOGENOM" id="CLU_640667_0_0_10"/>
<dbReference type="SUPFAM" id="SSF51735">
    <property type="entry name" value="NAD(P)-binding Rossmann-fold domains"/>
    <property type="match status" value="1"/>
</dbReference>
<dbReference type="Pfam" id="PF10518">
    <property type="entry name" value="TAT_signal"/>
    <property type="match status" value="1"/>
</dbReference>
<dbReference type="AlphaFoldDB" id="A0A0F5JDW2"/>
<keyword evidence="5" id="KW-1185">Reference proteome</keyword>
<comment type="caution">
    <text evidence="4">The sequence shown here is derived from an EMBL/GenBank/DDBJ whole genome shotgun (WGS) entry which is preliminary data.</text>
</comment>
<dbReference type="RefSeq" id="WP_028726104.1">
    <property type="nucleotide sequence ID" value="NZ_AUAE01000008.1"/>
</dbReference>
<dbReference type="InterPro" id="IPR036291">
    <property type="entry name" value="NAD(P)-bd_dom_sf"/>
</dbReference>
<dbReference type="STRING" id="1203610.HMPREF1536_03109"/>
<feature type="signal peptide" evidence="1">
    <location>
        <begin position="1"/>
        <end position="30"/>
    </location>
</feature>
<evidence type="ECO:0000259" key="2">
    <source>
        <dbReference type="Pfam" id="PF01408"/>
    </source>
</evidence>
<dbReference type="Pfam" id="PF01408">
    <property type="entry name" value="GFO_IDH_MocA"/>
    <property type="match status" value="1"/>
</dbReference>
<name>A0A0F5JDW2_9BACT</name>
<dbReference type="PANTHER" id="PTHR43818">
    <property type="entry name" value="BCDNA.GH03377"/>
    <property type="match status" value="1"/>
</dbReference>
<evidence type="ECO:0000256" key="1">
    <source>
        <dbReference type="SAM" id="SignalP"/>
    </source>
</evidence>
<feature type="domain" description="Gfo/Idh/MocA-like oxidoreductase N-terminal" evidence="2">
    <location>
        <begin position="71"/>
        <end position="194"/>
    </location>
</feature>
<dbReference type="GO" id="GO:0000166">
    <property type="term" value="F:nucleotide binding"/>
    <property type="evidence" value="ECO:0007669"/>
    <property type="project" value="InterPro"/>
</dbReference>
<keyword evidence="1" id="KW-0732">Signal</keyword>
<dbReference type="InterPro" id="IPR006311">
    <property type="entry name" value="TAT_signal"/>
</dbReference>
<dbReference type="Gene3D" id="3.40.50.720">
    <property type="entry name" value="NAD(P)-binding Rossmann-like Domain"/>
    <property type="match status" value="1"/>
</dbReference>
<gene>
    <name evidence="4" type="ORF">HMPREF1536_03109</name>
</gene>
<feature type="domain" description="GFO/IDH/MocA-like oxidoreductase" evidence="3">
    <location>
        <begin position="218"/>
        <end position="344"/>
    </location>
</feature>
<dbReference type="PATRIC" id="fig|1203610.3.peg.3175"/>
<feature type="chain" id="PRO_5002489730" evidence="1">
    <location>
        <begin position="31"/>
        <end position="461"/>
    </location>
</feature>
<dbReference type="EMBL" id="AQHW01000015">
    <property type="protein sequence ID" value="KKB55637.1"/>
    <property type="molecule type" value="Genomic_DNA"/>
</dbReference>
<dbReference type="PANTHER" id="PTHR43818:SF5">
    <property type="entry name" value="OXIDOREDUCTASE FAMILY PROTEIN"/>
    <property type="match status" value="1"/>
</dbReference>
<dbReference type="Proteomes" id="UP000033035">
    <property type="component" value="Unassembled WGS sequence"/>
</dbReference>
<dbReference type="InterPro" id="IPR019546">
    <property type="entry name" value="TAT_signal_bac_arc"/>
</dbReference>
<protein>
    <submittedName>
        <fullName evidence="4">Tat (Twin-arginine translocation) pathway signal sequence</fullName>
    </submittedName>
</protein>
<dbReference type="InterPro" id="IPR000683">
    <property type="entry name" value="Gfo/Idh/MocA-like_OxRdtase_N"/>
</dbReference>